<keyword evidence="3 6" id="KW-0489">Methyltransferase</keyword>
<dbReference type="Proteomes" id="UP000638986">
    <property type="component" value="Unassembled WGS sequence"/>
</dbReference>
<dbReference type="PANTHER" id="PTHR46111:SF1">
    <property type="entry name" value="RIBOSOMAL RNA SMALL SUBUNIT METHYLTRANSFERASE I"/>
    <property type="match status" value="1"/>
</dbReference>
<dbReference type="Pfam" id="PF00590">
    <property type="entry name" value="TP_methylase"/>
    <property type="match status" value="1"/>
</dbReference>
<dbReference type="InterPro" id="IPR035996">
    <property type="entry name" value="4pyrrol_Methylase_sf"/>
</dbReference>
<keyword evidence="5 6" id="KW-0949">S-adenosyl-L-methionine</keyword>
<evidence type="ECO:0000313" key="10">
    <source>
        <dbReference type="Proteomes" id="UP000638986"/>
    </source>
</evidence>
<dbReference type="PANTHER" id="PTHR46111">
    <property type="entry name" value="RIBOSOMAL RNA SMALL SUBUNIT METHYLTRANSFERASE I"/>
    <property type="match status" value="1"/>
</dbReference>
<evidence type="ECO:0000256" key="6">
    <source>
        <dbReference type="HAMAP-Rule" id="MF_01877"/>
    </source>
</evidence>
<dbReference type="InterPro" id="IPR053910">
    <property type="entry name" value="RsmI_HTH"/>
</dbReference>
<dbReference type="Gene3D" id="3.40.1010.10">
    <property type="entry name" value="Cobalt-precorrin-4 Transmethylase, Domain 1"/>
    <property type="match status" value="1"/>
</dbReference>
<feature type="domain" description="Tetrapyrrole methylase" evidence="7">
    <location>
        <begin position="6"/>
        <end position="206"/>
    </location>
</feature>
<sequence length="282" mass="30897">MSTPGTLYIVATPIGNLEDISARALRILKEVSLIAAEDTRHSSRLLQHFGINTPLAACHDHNEREQGGRFINRLLEGESVALVSDAGTPLISDPGFHLVRQARAAQIPVVPVPGASAVIAALSAAGLPSDRFIFEGFLPAKATARRSRLDALKQEERTLIFYEAPHRLLESVEDLAAIMGGERIAVLARELTKTFETIKDAPLGELVEWIRSDSNQQRGECVLLISGYESPEKDSLPPETVRILNILLAEMPLKRAAALAAEITGERKNMLYQFALEQQNKH</sequence>
<reference evidence="9 10" key="1">
    <citation type="submission" date="2020-11" db="EMBL/GenBank/DDBJ databases">
        <title>Enhanced detection system for hospital associated transmission using whole genome sequencing surveillance.</title>
        <authorList>
            <person name="Harrison L.H."/>
            <person name="Van Tyne D."/>
            <person name="Marsh J.W."/>
            <person name="Griffith M.P."/>
            <person name="Snyder D.J."/>
            <person name="Cooper V.S."/>
            <person name="Mustapha M."/>
        </authorList>
    </citation>
    <scope>NUCLEOTIDE SEQUENCE [LARGE SCALE GENOMIC DNA]</scope>
    <source>
        <strain evidence="9 10">PSB00013</strain>
    </source>
</reference>
<comment type="caution">
    <text evidence="9">The sequence shown here is derived from an EMBL/GenBank/DDBJ whole genome shotgun (WGS) entry which is preliminary data.</text>
</comment>
<dbReference type="InterPro" id="IPR014776">
    <property type="entry name" value="4pyrrole_Mease_sub2"/>
</dbReference>
<dbReference type="PROSITE" id="PS01296">
    <property type="entry name" value="RSMI"/>
    <property type="match status" value="1"/>
</dbReference>
<dbReference type="InterPro" id="IPR008189">
    <property type="entry name" value="rRNA_ssu_MeTfrase_I"/>
</dbReference>
<dbReference type="InterPro" id="IPR014777">
    <property type="entry name" value="4pyrrole_Mease_sub1"/>
</dbReference>
<comment type="catalytic activity">
    <reaction evidence="6">
        <text>cytidine(1402) in 16S rRNA + S-adenosyl-L-methionine = 2'-O-methylcytidine(1402) in 16S rRNA + S-adenosyl-L-homocysteine + H(+)</text>
        <dbReference type="Rhea" id="RHEA:42924"/>
        <dbReference type="Rhea" id="RHEA-COMP:10285"/>
        <dbReference type="Rhea" id="RHEA-COMP:10286"/>
        <dbReference type="ChEBI" id="CHEBI:15378"/>
        <dbReference type="ChEBI" id="CHEBI:57856"/>
        <dbReference type="ChEBI" id="CHEBI:59789"/>
        <dbReference type="ChEBI" id="CHEBI:74495"/>
        <dbReference type="ChEBI" id="CHEBI:82748"/>
        <dbReference type="EC" id="2.1.1.198"/>
    </reaction>
</comment>
<evidence type="ECO:0000313" key="9">
    <source>
        <dbReference type="EMBL" id="MBH3437802.1"/>
    </source>
</evidence>
<organism evidence="9 10">
    <name type="scientific">Pseudomonas luteola</name>
    <dbReference type="NCBI Taxonomy" id="47886"/>
    <lineage>
        <taxon>Bacteria</taxon>
        <taxon>Pseudomonadati</taxon>
        <taxon>Pseudomonadota</taxon>
        <taxon>Gammaproteobacteria</taxon>
        <taxon>Pseudomonadales</taxon>
        <taxon>Pseudomonadaceae</taxon>
        <taxon>Pseudomonas</taxon>
    </lineage>
</organism>
<comment type="similarity">
    <text evidence="6">Belongs to the methyltransferase superfamily. RsmI family.</text>
</comment>
<evidence type="ECO:0000259" key="7">
    <source>
        <dbReference type="Pfam" id="PF00590"/>
    </source>
</evidence>
<dbReference type="EMBL" id="JADTXM010000002">
    <property type="protein sequence ID" value="MBH3437802.1"/>
    <property type="molecule type" value="Genomic_DNA"/>
</dbReference>
<gene>
    <name evidence="6 9" type="primary">rsmI</name>
    <name evidence="9" type="ORF">I5Q09_03765</name>
</gene>
<dbReference type="GO" id="GO:0008168">
    <property type="term" value="F:methyltransferase activity"/>
    <property type="evidence" value="ECO:0007669"/>
    <property type="project" value="UniProtKB-KW"/>
</dbReference>
<evidence type="ECO:0000256" key="5">
    <source>
        <dbReference type="ARBA" id="ARBA00022691"/>
    </source>
</evidence>
<evidence type="ECO:0000256" key="2">
    <source>
        <dbReference type="ARBA" id="ARBA00022552"/>
    </source>
</evidence>
<comment type="subcellular location">
    <subcellularLocation>
        <location evidence="6">Cytoplasm</location>
    </subcellularLocation>
</comment>
<dbReference type="HAMAP" id="MF_01877">
    <property type="entry name" value="16SrRNA_methyltr_I"/>
    <property type="match status" value="1"/>
</dbReference>
<evidence type="ECO:0000256" key="1">
    <source>
        <dbReference type="ARBA" id="ARBA00022490"/>
    </source>
</evidence>
<dbReference type="CDD" id="cd11648">
    <property type="entry name" value="RsmI"/>
    <property type="match status" value="1"/>
</dbReference>
<dbReference type="RefSeq" id="WP_197870941.1">
    <property type="nucleotide sequence ID" value="NZ_JADTXM010000002.1"/>
</dbReference>
<feature type="domain" description="RsmI HTH" evidence="8">
    <location>
        <begin position="235"/>
        <end position="279"/>
    </location>
</feature>
<comment type="function">
    <text evidence="6">Catalyzes the 2'-O-methylation of the ribose of cytidine 1402 (C1402) in 16S rRNA.</text>
</comment>
<dbReference type="Gene3D" id="3.30.950.10">
    <property type="entry name" value="Methyltransferase, Cobalt-precorrin-4 Transmethylase, Domain 2"/>
    <property type="match status" value="1"/>
</dbReference>
<dbReference type="PIRSF" id="PIRSF005917">
    <property type="entry name" value="MTase_YraL"/>
    <property type="match status" value="1"/>
</dbReference>
<proteinExistence type="inferred from homology"/>
<dbReference type="GO" id="GO:0032259">
    <property type="term" value="P:methylation"/>
    <property type="evidence" value="ECO:0007669"/>
    <property type="project" value="UniProtKB-KW"/>
</dbReference>
<dbReference type="Pfam" id="PF23016">
    <property type="entry name" value="RsmI_C"/>
    <property type="match status" value="1"/>
</dbReference>
<dbReference type="InterPro" id="IPR000878">
    <property type="entry name" value="4pyrrol_Mease"/>
</dbReference>
<evidence type="ECO:0000259" key="8">
    <source>
        <dbReference type="Pfam" id="PF23016"/>
    </source>
</evidence>
<protein>
    <recommendedName>
        <fullName evidence="6">Ribosomal RNA small subunit methyltransferase I</fullName>
        <ecNumber evidence="6">2.1.1.198</ecNumber>
    </recommendedName>
    <alternativeName>
        <fullName evidence="6">16S rRNA 2'-O-ribose C1402 methyltransferase</fullName>
    </alternativeName>
    <alternativeName>
        <fullName evidence="6">rRNA (cytidine-2'-O-)-methyltransferase RsmI</fullName>
    </alternativeName>
</protein>
<dbReference type="SUPFAM" id="SSF53790">
    <property type="entry name" value="Tetrapyrrole methylase"/>
    <property type="match status" value="1"/>
</dbReference>
<keyword evidence="1 6" id="KW-0963">Cytoplasm</keyword>
<name>A0ABS0MM66_PSELU</name>
<dbReference type="InterPro" id="IPR018063">
    <property type="entry name" value="SAM_MeTrfase_RsmI_CS"/>
</dbReference>
<accession>A0ABS0MM66</accession>
<dbReference type="EC" id="2.1.1.198" evidence="6"/>
<dbReference type="NCBIfam" id="TIGR00096">
    <property type="entry name" value="16S rRNA (cytidine(1402)-2'-O)-methyltransferase"/>
    <property type="match status" value="1"/>
</dbReference>
<keyword evidence="4 6" id="KW-0808">Transferase</keyword>
<evidence type="ECO:0000256" key="4">
    <source>
        <dbReference type="ARBA" id="ARBA00022679"/>
    </source>
</evidence>
<evidence type="ECO:0000256" key="3">
    <source>
        <dbReference type="ARBA" id="ARBA00022603"/>
    </source>
</evidence>
<keyword evidence="2 6" id="KW-0698">rRNA processing</keyword>